<name>A0A109UYX0_9SACH</name>
<dbReference type="SMART" id="SM01214">
    <property type="entry name" value="Fmp27_GFWDK"/>
    <property type="match status" value="1"/>
</dbReference>
<feature type="region of interest" description="Disordered" evidence="2">
    <location>
        <begin position="1951"/>
        <end position="1976"/>
    </location>
</feature>
<gene>
    <name evidence="7" type="ORF">AW171_hschr42278</name>
</gene>
<organism evidence="7 8">
    <name type="scientific">Eremothecium sinecaudum</name>
    <dbReference type="NCBI Taxonomy" id="45286"/>
    <lineage>
        <taxon>Eukaryota</taxon>
        <taxon>Fungi</taxon>
        <taxon>Dikarya</taxon>
        <taxon>Ascomycota</taxon>
        <taxon>Saccharomycotina</taxon>
        <taxon>Saccharomycetes</taxon>
        <taxon>Saccharomycetales</taxon>
        <taxon>Saccharomycetaceae</taxon>
        <taxon>Eremothecium</taxon>
    </lineage>
</organism>
<evidence type="ECO:0000256" key="1">
    <source>
        <dbReference type="SAM" id="Coils"/>
    </source>
</evidence>
<dbReference type="InterPro" id="IPR019441">
    <property type="entry name" value="FMP27/BLTP2/Hobbit_GFWDK_RBG"/>
</dbReference>
<keyword evidence="3" id="KW-1133">Transmembrane helix</keyword>
<keyword evidence="1" id="KW-0175">Coiled coil</keyword>
<evidence type="ECO:0000259" key="6">
    <source>
        <dbReference type="SMART" id="SM01216"/>
    </source>
</evidence>
<dbReference type="GeneID" id="28723631"/>
<dbReference type="SMART" id="SM01215">
    <property type="entry name" value="Fmp27_SW"/>
    <property type="match status" value="1"/>
</dbReference>
<feature type="domain" description="FMP27/BLTP2/Hobbit GFWDK motif-containing RBG unit" evidence="4">
    <location>
        <begin position="1234"/>
        <end position="1392"/>
    </location>
</feature>
<dbReference type="EMBL" id="CP014244">
    <property type="protein sequence ID" value="AMD20386.1"/>
    <property type="molecule type" value="Genomic_DNA"/>
</dbReference>
<reference evidence="7 8" key="1">
    <citation type="submission" date="2016-01" db="EMBL/GenBank/DDBJ databases">
        <title>Genome sequence of the yeast Holleya sinecauda.</title>
        <authorList>
            <person name="Dietrich F.S."/>
        </authorList>
    </citation>
    <scope>NUCLEOTIDE SEQUENCE [LARGE SCALE GENOMIC DNA]</scope>
    <source>
        <strain evidence="7 8">ATCC 58844</strain>
    </source>
</reference>
<feature type="transmembrane region" description="Helical" evidence="3">
    <location>
        <begin position="12"/>
        <end position="43"/>
    </location>
</feature>
<feature type="region of interest" description="Disordered" evidence="2">
    <location>
        <begin position="2550"/>
        <end position="2576"/>
    </location>
</feature>
<evidence type="ECO:0000313" key="7">
    <source>
        <dbReference type="EMBL" id="AMD20386.1"/>
    </source>
</evidence>
<dbReference type="STRING" id="45286.A0A109UYX0"/>
<dbReference type="OrthoDB" id="1562405at2759"/>
<keyword evidence="8" id="KW-1185">Reference proteome</keyword>
<proteinExistence type="predicted"/>
<evidence type="ECO:0000259" key="5">
    <source>
        <dbReference type="SMART" id="SM01215"/>
    </source>
</evidence>
<dbReference type="PANTHER" id="PTHR15678:SF15">
    <property type="entry name" value="PROTEIN FMP27, MITOCHONDRIAL"/>
    <property type="match status" value="1"/>
</dbReference>
<dbReference type="RefSeq" id="XP_017987382.1">
    <property type="nucleotide sequence ID" value="XM_018132040.1"/>
</dbReference>
<dbReference type="Proteomes" id="UP000243052">
    <property type="component" value="Chromosome iv"/>
</dbReference>
<protein>
    <submittedName>
        <fullName evidence="7">HDL358Wp</fullName>
    </submittedName>
</protein>
<dbReference type="InterPro" id="IPR045167">
    <property type="entry name" value="Hobbit"/>
</dbReference>
<dbReference type="InterPro" id="IPR019415">
    <property type="entry name" value="FMP27_SW_RBG"/>
</dbReference>
<dbReference type="InterPro" id="IPR019449">
    <property type="entry name" value="FMP27_WPPW_RBG"/>
</dbReference>
<evidence type="ECO:0000259" key="4">
    <source>
        <dbReference type="SMART" id="SM01214"/>
    </source>
</evidence>
<keyword evidence="3" id="KW-0472">Membrane</keyword>
<dbReference type="Pfam" id="PF10344">
    <property type="entry name" value="Hobbit"/>
    <property type="match status" value="1"/>
</dbReference>
<evidence type="ECO:0000256" key="2">
    <source>
        <dbReference type="SAM" id="MobiDB-lite"/>
    </source>
</evidence>
<sequence>MNYSVLYKCIPYVLSVILVQIVLRSLIHMVSGIWIGSLSIFLLKLRSIKVNDNLHIGQVRYHLLRKEIIISDVKFKDITSAENKSEGGGRRFEAGKARLPPYLVSLVRSVLWYIPKLALTVENVKMEEVFMATARVEVRAVDNKVTVSILYNNLESGGMVVLKSGSLNAIGHFDRESPIGFSQVELALNFMELNLPVYRMIGKYMRYADQQCEDFGDTSESEAANSSNVDDSDDNYAAFSQDYIKRLRCNIAAASRYFSLFQKVDLFIDVVKITDIPPTLEAEVCAACEGILYEATLSNFTVQMSRFHDEQPGYNILFDARDKPIRLRATISTLQLALKETTTKDDKLVEKYLRICDIPSIILYGDTNILSETLVDLDDTRVPKTVIKMVGHISSPIVDFELEELSLLKSLHTNLQVLAALYEQEREVHLPSYTGKELGQDSILLPILCCLKQLLPDINSKITIEDPVMIVKNKSDFFIHKCSIFSIQTRSQKHIEGSLHSRDQLSYVLDTSLEILDIDVSFHSKSTGYVDRPIHIESVTCKAENQLLPLPYMTLSVDIDYMECNFSELQTLTVLNHFIRTINSEVFQVETQYFMKLYERFSDKLQKGGEPVQGKKEVMAINDIISEKLPSYLGRIKIDISDFSFIVGSRSVFMTDYKFGKLENQSPHDFIGGELRKVRSSMGRLKLILDASQSNICDGNDYPESSTTSEFSYDDVGLENPPVDAITAVEHLWEFTILCEQVVGTIYSESRRSKEALSSKAVFRMPHAVAKVYPRTDSDRVMIYFDVERLEILFSLMTLFLIFSAFQTIRQVFSKEVPVPERIPCSKRHGQLFTSKSFFNFDTKHIFQSLDFKLASKRIDIVTVLPNGVRCRFDAFQSSMDLKNTSDLQLVGYYFRMCVESPRCNQKWVRMITAVEFTAKINLKNLPQEGDWVDLLESEPSVLFQQESLHWQIPHGFEMYKIFDNISTMSKSMKQMIHTIKTSNNELVVFPEPRDPVKVPKIKFKSKRWVFSIEDDPFETTLGMIFQIGLQEQRSRLEKYDIFDEWVEGKIKAYQQDPLKRSKASSQSLVNYKAARKKKNASKKFSTIVYDIPGNNAMLESKLSHNDYELCCDRFHKLQEQISDSWIKRIQSFKEKEKRIFNDNFKFLWGRLEAARLPQDVTKDLVDFSVSPGLMTLIIEGVDIDILQPYCGLENCSSFIHEVGKGVPKDTQYSLLLPFYIDARFSELRCHLKDYPLPMAHIPRLLPEQITNDAAIHLYGDFFITEDMIRSEHEVRTIFVPLVPSATEEIDEPYYSLAIPRGLTPTKIYTNLQMNIHSGDITTATWGGSYEAAIQQTMNCFDNFSKPPLFPSLKVGFWDKIRNIFHAKLHVRWCNDGLFEVSMKGSKNPYAIGAESAGFVVGLKGNVQVNINSEEDPTKFFTSSADNIYFAIPNYFAKPLLVWCFSSENAVFIPSQDDTNLQRSAAYYYYIDMMPVANLRVQREVMYRNYIEKTAIKLSGGVSFNIGLLFERFIPGTKQRTFESRSHYSVRLSNLHTESGLATDPYTGFRSDFIHLSFTLLSNNPRAYNTMQLTPGVLNVFFSWWSSFFGNMPIRRGNLFEKHNRSPKFGEHIYSISYHADISPFFICHTYMNTSDSFQTDSANEMVEFVGLKAKMDRYLMDLHQRKEVLHERNKELDVIKRVMRLLFKEGDVSTYNIDIRTLDAIFKPAIFSDEFQTAEFNIYGDDMTWYDILDYKEFKYKVLDGWVPNVTIGQLLHAPKFVYRKQASYGDKYQVDFTTCERIEPIDNSVSHVCSLEPHIGAPFHILQDRKDFLMKEKANAERQLEVATDDNERQAVKASIEKLETVLSMISALIADGGSFEAGRGKGSRDHLNIKVPAVNYLDKTNSVTISSFENKFFLFYMRLKWNEDARDVIFRYLHLLDLYSQSSALKRSKIFKVFERLCEQHVDTPNTTRSTSDIQSDTEGTGLATNLDQSYPNEFQSQSLTEIFEEGIYQLGADMEYVTHDNHFIQFVAPQIQLSTKETPSTCILVAAPTIKMKIVDFDSNTSDNEYVKNVFMTRYAATLMQANVFIFQENEFKGFENAFFDPIGYDVKNSDNWQPWLGPELSFEPEPLKTSMIIRDFSSVFKFDRVSSFANLSDQLADLIYMDKVVCSVPRFVLSSDSKQYLALYNIVTNVFLYVEPRSARLKKQVNQLLLGYDPSNLYEYRELIDRMLKTLDTLKVIEDELSFKKYLLDDVGTSDLQSIRRAKFESFTKLSILMKVLTSSNIDEITEDRKLMFIVSSEEFILHMLYDNGEPFLDAALANSYFHRIESSTGSNSNKLVINMLQVFNLEENVKYHNLLGPLQKKNSKDSAEPLISLEWDMDRPVAGIRVVKNVLTELQGLEVKVEQHTIDNFFKWTMPEMIQELLNSNELQDFDSTNSNFDIVSIITRESITSNSSHSWIPLRNVYSSSTTRARDGSELREMVQRSSDYMIIENMVINSFPLAISYRGQGAKRLINVTDFMFMFPKLQFINQTITIREVMKGIKKVLLKSLLKHTGQFLGNKLRRIRNHKNPHEDDDSNDSQRGRYPIQTPLRQLQRYKSYTDISELRMEN</sequence>
<feature type="domain" description="FMP27 WPPW motif-containing RBG unit" evidence="6">
    <location>
        <begin position="1651"/>
        <end position="2110"/>
    </location>
</feature>
<accession>A0A109UYX0</accession>
<evidence type="ECO:0000256" key="3">
    <source>
        <dbReference type="SAM" id="Phobius"/>
    </source>
</evidence>
<keyword evidence="3" id="KW-0812">Transmembrane</keyword>
<feature type="domain" description="FMP27 SW motif-containing RBG unit" evidence="5">
    <location>
        <begin position="1113"/>
        <end position="1216"/>
    </location>
</feature>
<dbReference type="SMART" id="SM01216">
    <property type="entry name" value="Fmp27_WPPW"/>
    <property type="match status" value="1"/>
</dbReference>
<feature type="coiled-coil region" evidence="1">
    <location>
        <begin position="1805"/>
        <end position="1839"/>
    </location>
</feature>
<dbReference type="PANTHER" id="PTHR15678">
    <property type="entry name" value="ANTIGEN MLAA-22-RELATED"/>
    <property type="match status" value="1"/>
</dbReference>
<evidence type="ECO:0000313" key="8">
    <source>
        <dbReference type="Proteomes" id="UP000243052"/>
    </source>
</evidence>